<feature type="compositionally biased region" description="Basic residues" evidence="1">
    <location>
        <begin position="10"/>
        <end position="19"/>
    </location>
</feature>
<dbReference type="Pfam" id="PF10252">
    <property type="entry name" value="PP28"/>
    <property type="match status" value="1"/>
</dbReference>
<dbReference type="EMBL" id="CAHIKZ030004832">
    <property type="protein sequence ID" value="CAE1316135.1"/>
    <property type="molecule type" value="Genomic_DNA"/>
</dbReference>
<dbReference type="Proteomes" id="UP000597762">
    <property type="component" value="Unassembled WGS sequence"/>
</dbReference>
<sequence>MPKGGTGAGRGKRSHKGQRRIFTNEEELAQQHEQEEKKKAWRRQKGIESGEEGNSDGGSASSSEDSDSKEEFKSKGVGHLIDIENPNRANVNRSKKVTDIAVEGGGSESLSRREREEIEKQQAKIRYQQLHIQGKTDEARADLARLALIKKQREEAAKKREDEKKAKDTAKVSANKLKGKS</sequence>
<comment type="caution">
    <text evidence="3">The sequence shown here is derived from an EMBL/GenBank/DDBJ whole genome shotgun (WGS) entry which is preliminary data.</text>
</comment>
<gene>
    <name evidence="3" type="ORF">SPHA_66927</name>
</gene>
<feature type="region of interest" description="Disordered" evidence="1">
    <location>
        <begin position="1"/>
        <end position="118"/>
    </location>
</feature>
<feature type="compositionally biased region" description="Basic and acidic residues" evidence="1">
    <location>
        <begin position="154"/>
        <end position="170"/>
    </location>
</feature>
<dbReference type="AlphaFoldDB" id="A0A812E767"/>
<dbReference type="InterPro" id="IPR019380">
    <property type="entry name" value="Casein_kinase_sb_PP28"/>
</dbReference>
<protein>
    <recommendedName>
        <fullName evidence="2">Casein kinase substrate phosphoprotein PP28 domain-containing protein</fullName>
    </recommendedName>
</protein>
<accession>A0A812E767</accession>
<keyword evidence="4" id="KW-1185">Reference proteome</keyword>
<feature type="region of interest" description="Disordered" evidence="1">
    <location>
        <begin position="154"/>
        <end position="181"/>
    </location>
</feature>
<reference evidence="3" key="1">
    <citation type="submission" date="2021-01" db="EMBL/GenBank/DDBJ databases">
        <authorList>
            <person name="Li R."/>
            <person name="Bekaert M."/>
        </authorList>
    </citation>
    <scope>NUCLEOTIDE SEQUENCE</scope>
    <source>
        <strain evidence="3">Farmed</strain>
    </source>
</reference>
<evidence type="ECO:0000313" key="3">
    <source>
        <dbReference type="EMBL" id="CAE1316135.1"/>
    </source>
</evidence>
<proteinExistence type="predicted"/>
<evidence type="ECO:0000313" key="4">
    <source>
        <dbReference type="Proteomes" id="UP000597762"/>
    </source>
</evidence>
<evidence type="ECO:0000256" key="1">
    <source>
        <dbReference type="SAM" id="MobiDB-lite"/>
    </source>
</evidence>
<evidence type="ECO:0000259" key="2">
    <source>
        <dbReference type="Pfam" id="PF10252"/>
    </source>
</evidence>
<feature type="domain" description="Casein kinase substrate phosphoprotein PP28" evidence="2">
    <location>
        <begin position="85"/>
        <end position="166"/>
    </location>
</feature>
<organism evidence="3 4">
    <name type="scientific">Acanthosepion pharaonis</name>
    <name type="common">Pharaoh cuttlefish</name>
    <name type="synonym">Sepia pharaonis</name>
    <dbReference type="NCBI Taxonomy" id="158019"/>
    <lineage>
        <taxon>Eukaryota</taxon>
        <taxon>Metazoa</taxon>
        <taxon>Spiralia</taxon>
        <taxon>Lophotrochozoa</taxon>
        <taxon>Mollusca</taxon>
        <taxon>Cephalopoda</taxon>
        <taxon>Coleoidea</taxon>
        <taxon>Decapodiformes</taxon>
        <taxon>Sepiida</taxon>
        <taxon>Sepiina</taxon>
        <taxon>Sepiidae</taxon>
        <taxon>Acanthosepion</taxon>
    </lineage>
</organism>
<feature type="compositionally biased region" description="Basic and acidic residues" evidence="1">
    <location>
        <begin position="29"/>
        <end position="38"/>
    </location>
</feature>
<dbReference type="InterPro" id="IPR039876">
    <property type="entry name" value="HAP28"/>
</dbReference>
<dbReference type="PANTHER" id="PTHR22055">
    <property type="entry name" value="28 KDA HEAT- AND ACID-STABLE PHOSPHOPROTEIN PDGF-ASSOCIATED PROTEIN"/>
    <property type="match status" value="1"/>
</dbReference>
<name>A0A812E767_ACAPH</name>